<organism evidence="11 12">
    <name type="scientific">Cobetia crustatorum</name>
    <dbReference type="NCBI Taxonomy" id="553385"/>
    <lineage>
        <taxon>Bacteria</taxon>
        <taxon>Pseudomonadati</taxon>
        <taxon>Pseudomonadota</taxon>
        <taxon>Gammaproteobacteria</taxon>
        <taxon>Oceanospirillales</taxon>
        <taxon>Halomonadaceae</taxon>
        <taxon>Cobetia</taxon>
    </lineage>
</organism>
<dbReference type="AlphaFoldDB" id="A0A558HGW0"/>
<feature type="compositionally biased region" description="Polar residues" evidence="10">
    <location>
        <begin position="120"/>
        <end position="131"/>
    </location>
</feature>
<comment type="subunit">
    <text evidence="9">The Tat system comprises two distinct complexes: a TatABC complex, containing multiple copies of TatA, TatB and TatC subunits, and a separate TatA complex, containing only TatA subunits. Substrates initially bind to the TatABC complex, which probably triggers association of the separate TatA complex to form the active translocon.</text>
</comment>
<dbReference type="RefSeq" id="WP_144727922.1">
    <property type="nucleotide sequence ID" value="NZ_CAWOWR010000002.1"/>
</dbReference>
<dbReference type="GO" id="GO:0033281">
    <property type="term" value="C:TAT protein transport complex"/>
    <property type="evidence" value="ECO:0007669"/>
    <property type="project" value="UniProtKB-UniRule"/>
</dbReference>
<keyword evidence="5 9" id="KW-0653">Protein transport</keyword>
<reference evidence="11 12" key="1">
    <citation type="submission" date="2019-07" db="EMBL/GenBank/DDBJ databases">
        <title>Diversity of Bacteria from Kongsfjorden, Arctic.</title>
        <authorList>
            <person name="Yu Y."/>
        </authorList>
    </citation>
    <scope>NUCLEOTIDE SEQUENCE [LARGE SCALE GENOMIC DNA]</scope>
    <source>
        <strain evidence="11 12">SM1923</strain>
    </source>
</reference>
<keyword evidence="12" id="KW-1185">Reference proteome</keyword>
<evidence type="ECO:0000256" key="10">
    <source>
        <dbReference type="SAM" id="MobiDB-lite"/>
    </source>
</evidence>
<comment type="similarity">
    <text evidence="9">Belongs to the TatB family.</text>
</comment>
<dbReference type="PANTHER" id="PTHR33162:SF1">
    <property type="entry name" value="SEC-INDEPENDENT PROTEIN TRANSLOCASE PROTEIN TATA, CHLOROPLASTIC"/>
    <property type="match status" value="1"/>
</dbReference>
<evidence type="ECO:0000313" key="12">
    <source>
        <dbReference type="Proteomes" id="UP000319941"/>
    </source>
</evidence>
<keyword evidence="3 9" id="KW-1003">Cell membrane</keyword>
<keyword evidence="7 9" id="KW-0811">Translocation</keyword>
<feature type="region of interest" description="Disordered" evidence="10">
    <location>
        <begin position="74"/>
        <end position="158"/>
    </location>
</feature>
<evidence type="ECO:0000256" key="4">
    <source>
        <dbReference type="ARBA" id="ARBA00022692"/>
    </source>
</evidence>
<dbReference type="InterPro" id="IPR003369">
    <property type="entry name" value="TatA/B/E"/>
</dbReference>
<dbReference type="OrthoDB" id="9816005at2"/>
<name>A0A558HGW0_9GAMM</name>
<comment type="function">
    <text evidence="9">Part of the twin-arginine translocation (Tat) system that transports large folded proteins containing a characteristic twin-arginine motif in their signal peptide across membranes. Together with TatC, TatB is part of a receptor directly interacting with Tat signal peptides. TatB may form an oligomeric binding site that transiently accommodates folded Tat precursor proteins before their translocation.</text>
</comment>
<evidence type="ECO:0000256" key="5">
    <source>
        <dbReference type="ARBA" id="ARBA00022927"/>
    </source>
</evidence>
<keyword evidence="6 9" id="KW-1133">Transmembrane helix</keyword>
<proteinExistence type="inferred from homology"/>
<comment type="caution">
    <text evidence="11">The sequence shown here is derived from an EMBL/GenBank/DDBJ whole genome shotgun (WGS) entry which is preliminary data.</text>
</comment>
<evidence type="ECO:0000256" key="3">
    <source>
        <dbReference type="ARBA" id="ARBA00022475"/>
    </source>
</evidence>
<evidence type="ECO:0000256" key="2">
    <source>
        <dbReference type="ARBA" id="ARBA00022448"/>
    </source>
</evidence>
<evidence type="ECO:0000256" key="1">
    <source>
        <dbReference type="ARBA" id="ARBA00004167"/>
    </source>
</evidence>
<dbReference type="STRING" id="553385.GCA_000591415_01000"/>
<evidence type="ECO:0000256" key="9">
    <source>
        <dbReference type="HAMAP-Rule" id="MF_00237"/>
    </source>
</evidence>
<evidence type="ECO:0000256" key="7">
    <source>
        <dbReference type="ARBA" id="ARBA00023010"/>
    </source>
</evidence>
<keyword evidence="4 9" id="KW-0812">Transmembrane</keyword>
<evidence type="ECO:0000256" key="6">
    <source>
        <dbReference type="ARBA" id="ARBA00022989"/>
    </source>
</evidence>
<dbReference type="GO" id="GO:0008320">
    <property type="term" value="F:protein transmembrane transporter activity"/>
    <property type="evidence" value="ECO:0007669"/>
    <property type="project" value="UniProtKB-UniRule"/>
</dbReference>
<gene>
    <name evidence="9 11" type="primary">tatB</name>
    <name evidence="11" type="ORF">FQP86_14340</name>
</gene>
<dbReference type="NCBIfam" id="TIGR01410">
    <property type="entry name" value="tatB"/>
    <property type="match status" value="1"/>
</dbReference>
<keyword evidence="2 9" id="KW-0813">Transport</keyword>
<dbReference type="InterPro" id="IPR018448">
    <property type="entry name" value="TatB"/>
</dbReference>
<evidence type="ECO:0000313" key="11">
    <source>
        <dbReference type="EMBL" id="TVU68373.1"/>
    </source>
</evidence>
<accession>A0A558HGW0</accession>
<dbReference type="PRINTS" id="PR01506">
    <property type="entry name" value="TATBPROTEIN"/>
</dbReference>
<dbReference type="HAMAP" id="MF_00237">
    <property type="entry name" value="TatB"/>
    <property type="match status" value="1"/>
</dbReference>
<keyword evidence="8 9" id="KW-0472">Membrane</keyword>
<comment type="subcellular location">
    <subcellularLocation>
        <location evidence="9">Cell membrane</location>
        <topology evidence="9">Single-pass membrane protein</topology>
    </subcellularLocation>
    <subcellularLocation>
        <location evidence="1">Membrane</location>
        <topology evidence="1">Single-pass membrane protein</topology>
    </subcellularLocation>
</comment>
<evidence type="ECO:0000256" key="8">
    <source>
        <dbReference type="ARBA" id="ARBA00023136"/>
    </source>
</evidence>
<dbReference type="PANTHER" id="PTHR33162">
    <property type="entry name" value="SEC-INDEPENDENT PROTEIN TRANSLOCASE PROTEIN TATA, CHLOROPLASTIC"/>
    <property type="match status" value="1"/>
</dbReference>
<dbReference type="GO" id="GO:0043953">
    <property type="term" value="P:protein transport by the Tat complex"/>
    <property type="evidence" value="ECO:0007669"/>
    <property type="project" value="UniProtKB-UniRule"/>
</dbReference>
<dbReference type="EMBL" id="VNFH01000010">
    <property type="protein sequence ID" value="TVU68373.1"/>
    <property type="molecule type" value="Genomic_DNA"/>
</dbReference>
<dbReference type="Pfam" id="PF02416">
    <property type="entry name" value="TatA_B_E"/>
    <property type="match status" value="1"/>
</dbReference>
<protein>
    <recommendedName>
        <fullName evidence="9">Sec-independent protein translocase protein TatB</fullName>
    </recommendedName>
</protein>
<dbReference type="Gene3D" id="1.20.5.3310">
    <property type="match status" value="1"/>
</dbReference>
<sequence length="158" mass="16808">MFDIGFFELALIALLALIVLGPERLPRAARTAGLWLGRIKRSVSGIQQEISAQLEAEELRQTLSEQKKQLDETLAHARNEARDVESSITQPTSPADPVPSVAKAPSLDKASAVDKAPTVDDTSTVLPTPESSRPAGAGKPDGEPDAASITSESREPRS</sequence>
<feature type="compositionally biased region" description="Basic and acidic residues" evidence="10">
    <location>
        <begin position="74"/>
        <end position="85"/>
    </location>
</feature>
<dbReference type="Proteomes" id="UP000319941">
    <property type="component" value="Unassembled WGS sequence"/>
</dbReference>